<dbReference type="EMBL" id="CP051685">
    <property type="protein sequence ID" value="QJE02567.1"/>
    <property type="molecule type" value="Genomic_DNA"/>
</dbReference>
<dbReference type="PANTHER" id="PTHR45436:SF15">
    <property type="entry name" value="SENSOR HISTIDINE KINASE CUSS"/>
    <property type="match status" value="1"/>
</dbReference>
<feature type="region of interest" description="Disordered" evidence="11">
    <location>
        <begin position="141"/>
        <end position="264"/>
    </location>
</feature>
<dbReference type="PROSITE" id="PS50885">
    <property type="entry name" value="HAMP"/>
    <property type="match status" value="1"/>
</dbReference>
<evidence type="ECO:0000256" key="1">
    <source>
        <dbReference type="ARBA" id="ARBA00000085"/>
    </source>
</evidence>
<dbReference type="PANTHER" id="PTHR45436">
    <property type="entry name" value="SENSOR HISTIDINE KINASE YKOH"/>
    <property type="match status" value="1"/>
</dbReference>
<keyword evidence="5" id="KW-0808">Transferase</keyword>
<feature type="compositionally biased region" description="Gly residues" evidence="11">
    <location>
        <begin position="199"/>
        <end position="210"/>
    </location>
</feature>
<dbReference type="InterPro" id="IPR050428">
    <property type="entry name" value="TCS_sensor_his_kinase"/>
</dbReference>
<comment type="catalytic activity">
    <reaction evidence="1">
        <text>ATP + protein L-histidine = ADP + protein N-phospho-L-histidine.</text>
        <dbReference type="EC" id="2.7.13.3"/>
    </reaction>
</comment>
<evidence type="ECO:0000256" key="8">
    <source>
        <dbReference type="ARBA" id="ARBA00022989"/>
    </source>
</evidence>
<keyword evidence="4" id="KW-0597">Phosphoprotein</keyword>
<keyword evidence="7" id="KW-0418">Kinase</keyword>
<evidence type="ECO:0000256" key="9">
    <source>
        <dbReference type="ARBA" id="ARBA00023012"/>
    </source>
</evidence>
<dbReference type="SUPFAM" id="SSF158472">
    <property type="entry name" value="HAMP domain-like"/>
    <property type="match status" value="1"/>
</dbReference>
<feature type="transmembrane region" description="Helical" evidence="12">
    <location>
        <begin position="281"/>
        <end position="302"/>
    </location>
</feature>
<organism evidence="15 16">
    <name type="scientific">Massilia forsythiae</name>
    <dbReference type="NCBI Taxonomy" id="2728020"/>
    <lineage>
        <taxon>Bacteria</taxon>
        <taxon>Pseudomonadati</taxon>
        <taxon>Pseudomonadota</taxon>
        <taxon>Betaproteobacteria</taxon>
        <taxon>Burkholderiales</taxon>
        <taxon>Oxalobacteraceae</taxon>
        <taxon>Telluria group</taxon>
        <taxon>Massilia</taxon>
    </lineage>
</organism>
<dbReference type="Gene3D" id="1.10.287.130">
    <property type="match status" value="1"/>
</dbReference>
<dbReference type="SMART" id="SM00304">
    <property type="entry name" value="HAMP"/>
    <property type="match status" value="1"/>
</dbReference>
<dbReference type="AlphaFoldDB" id="A0A7Z2W009"/>
<keyword evidence="6 12" id="KW-0812">Transmembrane</keyword>
<evidence type="ECO:0000259" key="14">
    <source>
        <dbReference type="PROSITE" id="PS50885"/>
    </source>
</evidence>
<evidence type="ECO:0000259" key="13">
    <source>
        <dbReference type="PROSITE" id="PS50109"/>
    </source>
</evidence>
<evidence type="ECO:0000313" key="16">
    <source>
        <dbReference type="Proteomes" id="UP000502415"/>
    </source>
</evidence>
<feature type="domain" description="Histidine kinase" evidence="13">
    <location>
        <begin position="364"/>
        <end position="573"/>
    </location>
</feature>
<comment type="subcellular location">
    <subcellularLocation>
        <location evidence="2">Membrane</location>
        <topology evidence="2">Multi-pass membrane protein</topology>
    </subcellularLocation>
</comment>
<dbReference type="Pfam" id="PF00512">
    <property type="entry name" value="HisKA"/>
    <property type="match status" value="1"/>
</dbReference>
<dbReference type="RefSeq" id="WP_170204650.1">
    <property type="nucleotide sequence ID" value="NZ_CP051685.1"/>
</dbReference>
<dbReference type="InterPro" id="IPR003661">
    <property type="entry name" value="HisK_dim/P_dom"/>
</dbReference>
<dbReference type="Gene3D" id="3.30.565.10">
    <property type="entry name" value="Histidine kinase-like ATPase, C-terminal domain"/>
    <property type="match status" value="1"/>
</dbReference>
<dbReference type="SMART" id="SM00387">
    <property type="entry name" value="HATPase_c"/>
    <property type="match status" value="1"/>
</dbReference>
<dbReference type="SUPFAM" id="SSF55874">
    <property type="entry name" value="ATPase domain of HSP90 chaperone/DNA topoisomerase II/histidine kinase"/>
    <property type="match status" value="1"/>
</dbReference>
<accession>A0A7Z2W009</accession>
<dbReference type="CDD" id="cd00082">
    <property type="entry name" value="HisKA"/>
    <property type="match status" value="1"/>
</dbReference>
<keyword evidence="8 12" id="KW-1133">Transmembrane helix</keyword>
<keyword evidence="16" id="KW-1185">Reference proteome</keyword>
<evidence type="ECO:0000256" key="6">
    <source>
        <dbReference type="ARBA" id="ARBA00022692"/>
    </source>
</evidence>
<dbReference type="InterPro" id="IPR004358">
    <property type="entry name" value="Sig_transdc_His_kin-like_C"/>
</dbReference>
<evidence type="ECO:0000313" key="15">
    <source>
        <dbReference type="EMBL" id="QJE02567.1"/>
    </source>
</evidence>
<dbReference type="InterPro" id="IPR005467">
    <property type="entry name" value="His_kinase_dom"/>
</dbReference>
<dbReference type="InterPro" id="IPR036097">
    <property type="entry name" value="HisK_dim/P_sf"/>
</dbReference>
<gene>
    <name evidence="15" type="ORF">HH212_23195</name>
</gene>
<sequence>MGRLFWKFFLSILLAQVAATIGIGGTVWLRDQARQRGTEPTLDVGPPAVIMLDAAKATLKHAGVGGLRELAATSRRVRLFVLDASGHELLGRSVPAKLREEVERTLEGQGQAHAVARLTAPDGQRYLAFASRMPYGVRTGTGGAAGEKASDQAAGSSMDKAGIDKAGSGNAAPAGTDGSGASRGGTAAQPPQRARRSNGGNGSAGDGGADGADADPGNGPDGAFGGAPGAGFGGPPAGFGGGPGFGGDGGPGGPGGPGMGPGMGGGMFGLPPDFGRHIGRWLPIVAATLASLLFAVLLAWYFSRPIRALRSAFESAAAGDLAPKFAASTFAVGGDELAELGHDFDRMSAQLRTLMEGQRRLLHDVSHELRSPLARLQAAIGLAHQQPDKVHASLERIERESVRMDRLVGELLTLSRLEASSALPAIDTIDLVEMVDQIADDARFEAGARIDVDAPVPVAVRGAPDLLWSAVENIMRNAVKHGGADNAVEVALHPDHGQVHIEVLDRGPGIAEEHLGDVFEPFFRSNPTRNNVDGHGLGMAIAKRVVDTHGGSITAANREGGGLRVTISLPRELREPQG</sequence>
<evidence type="ECO:0000256" key="5">
    <source>
        <dbReference type="ARBA" id="ARBA00022679"/>
    </source>
</evidence>
<feature type="compositionally biased region" description="Gly residues" evidence="11">
    <location>
        <begin position="219"/>
        <end position="264"/>
    </location>
</feature>
<dbReference type="CDD" id="cd06225">
    <property type="entry name" value="HAMP"/>
    <property type="match status" value="1"/>
</dbReference>
<name>A0A7Z2W009_9BURK</name>
<evidence type="ECO:0000256" key="12">
    <source>
        <dbReference type="SAM" id="Phobius"/>
    </source>
</evidence>
<dbReference type="Gene3D" id="6.10.340.10">
    <property type="match status" value="1"/>
</dbReference>
<evidence type="ECO:0000256" key="10">
    <source>
        <dbReference type="ARBA" id="ARBA00023136"/>
    </source>
</evidence>
<dbReference type="Pfam" id="PF02518">
    <property type="entry name" value="HATPase_c"/>
    <property type="match status" value="1"/>
</dbReference>
<dbReference type="PROSITE" id="PS50109">
    <property type="entry name" value="HIS_KIN"/>
    <property type="match status" value="1"/>
</dbReference>
<dbReference type="GO" id="GO:0000155">
    <property type="term" value="F:phosphorelay sensor kinase activity"/>
    <property type="evidence" value="ECO:0007669"/>
    <property type="project" value="InterPro"/>
</dbReference>
<evidence type="ECO:0000256" key="4">
    <source>
        <dbReference type="ARBA" id="ARBA00022553"/>
    </source>
</evidence>
<dbReference type="CDD" id="cd00075">
    <property type="entry name" value="HATPase"/>
    <property type="match status" value="1"/>
</dbReference>
<dbReference type="GO" id="GO:0005886">
    <property type="term" value="C:plasma membrane"/>
    <property type="evidence" value="ECO:0007669"/>
    <property type="project" value="TreeGrafter"/>
</dbReference>
<keyword evidence="9" id="KW-0902">Two-component regulatory system</keyword>
<dbReference type="KEGG" id="mfy:HH212_23195"/>
<dbReference type="SMART" id="SM00388">
    <property type="entry name" value="HisKA"/>
    <property type="match status" value="1"/>
</dbReference>
<evidence type="ECO:0000256" key="7">
    <source>
        <dbReference type="ARBA" id="ARBA00022777"/>
    </source>
</evidence>
<evidence type="ECO:0000256" key="2">
    <source>
        <dbReference type="ARBA" id="ARBA00004141"/>
    </source>
</evidence>
<dbReference type="InterPro" id="IPR003660">
    <property type="entry name" value="HAMP_dom"/>
</dbReference>
<dbReference type="SUPFAM" id="SSF47384">
    <property type="entry name" value="Homodimeric domain of signal transducing histidine kinase"/>
    <property type="match status" value="1"/>
</dbReference>
<dbReference type="PRINTS" id="PR00344">
    <property type="entry name" value="BCTRLSENSOR"/>
</dbReference>
<dbReference type="EC" id="2.7.13.3" evidence="3"/>
<dbReference type="Pfam" id="PF00672">
    <property type="entry name" value="HAMP"/>
    <property type="match status" value="1"/>
</dbReference>
<reference evidence="15 16" key="1">
    <citation type="submission" date="2020-04" db="EMBL/GenBank/DDBJ databases">
        <title>Genome sequencing of novel species.</title>
        <authorList>
            <person name="Heo J."/>
            <person name="Kim S.-J."/>
            <person name="Kim J.-S."/>
            <person name="Hong S.-B."/>
            <person name="Kwon S.-W."/>
        </authorList>
    </citation>
    <scope>NUCLEOTIDE SEQUENCE [LARGE SCALE GENOMIC DNA]</scope>
    <source>
        <strain evidence="15 16">GN2-R2</strain>
    </source>
</reference>
<evidence type="ECO:0000256" key="3">
    <source>
        <dbReference type="ARBA" id="ARBA00012438"/>
    </source>
</evidence>
<proteinExistence type="predicted"/>
<dbReference type="InterPro" id="IPR003594">
    <property type="entry name" value="HATPase_dom"/>
</dbReference>
<dbReference type="InterPro" id="IPR036890">
    <property type="entry name" value="HATPase_C_sf"/>
</dbReference>
<feature type="domain" description="HAMP" evidence="14">
    <location>
        <begin position="300"/>
        <end position="356"/>
    </location>
</feature>
<evidence type="ECO:0000256" key="11">
    <source>
        <dbReference type="SAM" id="MobiDB-lite"/>
    </source>
</evidence>
<dbReference type="Proteomes" id="UP000502415">
    <property type="component" value="Chromosome"/>
</dbReference>
<keyword evidence="10 12" id="KW-0472">Membrane</keyword>
<protein>
    <recommendedName>
        <fullName evidence="3">histidine kinase</fullName>
        <ecNumber evidence="3">2.7.13.3</ecNumber>
    </recommendedName>
</protein>